<dbReference type="AlphaFoldDB" id="A0A1D2MVE2"/>
<reference evidence="1 2" key="1">
    <citation type="journal article" date="2016" name="Genome Biol. Evol.">
        <title>Gene Family Evolution Reflects Adaptation to Soil Environmental Stressors in the Genome of the Collembolan Orchesella cincta.</title>
        <authorList>
            <person name="Faddeeva-Vakhrusheva A."/>
            <person name="Derks M.F."/>
            <person name="Anvar S.Y."/>
            <person name="Agamennone V."/>
            <person name="Suring W."/>
            <person name="Smit S."/>
            <person name="van Straalen N.M."/>
            <person name="Roelofs D."/>
        </authorList>
    </citation>
    <scope>NUCLEOTIDE SEQUENCE [LARGE SCALE GENOMIC DNA]</scope>
    <source>
        <tissue evidence="1">Mixed pool</tissue>
    </source>
</reference>
<organism evidence="1 2">
    <name type="scientific">Orchesella cincta</name>
    <name type="common">Springtail</name>
    <name type="synonym">Podura cincta</name>
    <dbReference type="NCBI Taxonomy" id="48709"/>
    <lineage>
        <taxon>Eukaryota</taxon>
        <taxon>Metazoa</taxon>
        <taxon>Ecdysozoa</taxon>
        <taxon>Arthropoda</taxon>
        <taxon>Hexapoda</taxon>
        <taxon>Collembola</taxon>
        <taxon>Entomobryomorpha</taxon>
        <taxon>Entomobryoidea</taxon>
        <taxon>Orchesellidae</taxon>
        <taxon>Orchesellinae</taxon>
        <taxon>Orchesella</taxon>
    </lineage>
</organism>
<evidence type="ECO:0000313" key="2">
    <source>
        <dbReference type="Proteomes" id="UP000094527"/>
    </source>
</evidence>
<gene>
    <name evidence="1" type="ORF">Ocin01_10025</name>
</gene>
<accession>A0A1D2MVE2</accession>
<comment type="caution">
    <text evidence="1">The sequence shown here is derived from an EMBL/GenBank/DDBJ whole genome shotgun (WGS) entry which is preliminary data.</text>
</comment>
<sequence>MGSTTTTVVDGNKTSVRCELRYKEYEINNLLAKKILTRATVELVKVLKDKRLNAVLLGIFKAQEILQDLESECLEELDITTTEWAIRFFKLLGQRYDTCQALQLLCNLDDDRLNNYQLQIRDAFQKGPNNPDVKVVAIEVLGVK</sequence>
<dbReference type="EMBL" id="LJIJ01000515">
    <property type="protein sequence ID" value="ODM96655.1"/>
    <property type="molecule type" value="Genomic_DNA"/>
</dbReference>
<evidence type="ECO:0000313" key="1">
    <source>
        <dbReference type="EMBL" id="ODM96655.1"/>
    </source>
</evidence>
<name>A0A1D2MVE2_ORCCI</name>
<keyword evidence="2" id="KW-1185">Reference proteome</keyword>
<dbReference type="Proteomes" id="UP000094527">
    <property type="component" value="Unassembled WGS sequence"/>
</dbReference>
<proteinExistence type="predicted"/>
<protein>
    <submittedName>
        <fullName evidence="1">Uncharacterized protein</fullName>
    </submittedName>
</protein>